<name>A0AAV9QNV7_9TELE</name>
<gene>
    <name evidence="2" type="ORF">CRENBAI_000804</name>
</gene>
<proteinExistence type="predicted"/>
<feature type="region of interest" description="Disordered" evidence="1">
    <location>
        <begin position="1"/>
        <end position="198"/>
    </location>
</feature>
<reference evidence="2 3" key="1">
    <citation type="submission" date="2021-06" db="EMBL/GenBank/DDBJ databases">
        <authorList>
            <person name="Palmer J.M."/>
        </authorList>
    </citation>
    <scope>NUCLEOTIDE SEQUENCE [LARGE SCALE GENOMIC DNA]</scope>
    <source>
        <strain evidence="2 3">MEX-2019</strain>
        <tissue evidence="2">Muscle</tissue>
    </source>
</reference>
<evidence type="ECO:0000313" key="3">
    <source>
        <dbReference type="Proteomes" id="UP001311232"/>
    </source>
</evidence>
<feature type="compositionally biased region" description="Polar residues" evidence="1">
    <location>
        <begin position="57"/>
        <end position="66"/>
    </location>
</feature>
<keyword evidence="3" id="KW-1185">Reference proteome</keyword>
<feature type="compositionally biased region" description="Basic residues" evidence="1">
    <location>
        <begin position="21"/>
        <end position="30"/>
    </location>
</feature>
<dbReference type="Proteomes" id="UP001311232">
    <property type="component" value="Unassembled WGS sequence"/>
</dbReference>
<evidence type="ECO:0000256" key="1">
    <source>
        <dbReference type="SAM" id="MobiDB-lite"/>
    </source>
</evidence>
<comment type="caution">
    <text evidence="2">The sequence shown here is derived from an EMBL/GenBank/DDBJ whole genome shotgun (WGS) entry which is preliminary data.</text>
</comment>
<accession>A0AAV9QNV7</accession>
<evidence type="ECO:0000313" key="2">
    <source>
        <dbReference type="EMBL" id="KAK5598979.1"/>
    </source>
</evidence>
<dbReference type="EMBL" id="JAHHUM010002977">
    <property type="protein sequence ID" value="KAK5598979.1"/>
    <property type="molecule type" value="Genomic_DNA"/>
</dbReference>
<feature type="compositionally biased region" description="Polar residues" evidence="1">
    <location>
        <begin position="77"/>
        <end position="91"/>
    </location>
</feature>
<organism evidence="2 3">
    <name type="scientific">Crenichthys baileyi</name>
    <name type="common">White River springfish</name>
    <dbReference type="NCBI Taxonomy" id="28760"/>
    <lineage>
        <taxon>Eukaryota</taxon>
        <taxon>Metazoa</taxon>
        <taxon>Chordata</taxon>
        <taxon>Craniata</taxon>
        <taxon>Vertebrata</taxon>
        <taxon>Euteleostomi</taxon>
        <taxon>Actinopterygii</taxon>
        <taxon>Neopterygii</taxon>
        <taxon>Teleostei</taxon>
        <taxon>Neoteleostei</taxon>
        <taxon>Acanthomorphata</taxon>
        <taxon>Ovalentaria</taxon>
        <taxon>Atherinomorphae</taxon>
        <taxon>Cyprinodontiformes</taxon>
        <taxon>Goodeidae</taxon>
        <taxon>Crenichthys</taxon>
    </lineage>
</organism>
<protein>
    <submittedName>
        <fullName evidence="2">Uncharacterized protein</fullName>
    </submittedName>
</protein>
<dbReference type="AlphaFoldDB" id="A0AAV9QNV7"/>
<feature type="compositionally biased region" description="Polar residues" evidence="1">
    <location>
        <begin position="124"/>
        <end position="143"/>
    </location>
</feature>
<sequence length="198" mass="21187">MQDIETPCSVTTLTPAVQPKTRNRSPRQPRARSNPVQLDCPAPSRGDPAELLICWAGTSSSQQSKHGGTKGEGVGHQGTSLNPHYSGSSQGEPWPAKRSESTASSPGPRDLPDQPGLQAPRRPQQPQTLFWPTHGPTLQSTKPQPWWLTAHPPSQGGQGGSPHPVDRQPHHLNAGTHGTPAPPPTPPCQAFRLPRVDT</sequence>